<reference evidence="3" key="1">
    <citation type="submission" date="2017-02" db="EMBL/GenBank/DDBJ databases">
        <title>Tessaracoccus aquaemaris sp. nov., isolated from the intestine of a Korean rockfish, Sebastes schlegelii, in a marine aquaculture pond.</title>
        <authorList>
            <person name="Tak E.J."/>
            <person name="Bae J.-W."/>
        </authorList>
    </citation>
    <scope>NUCLEOTIDE SEQUENCE [LARGE SCALE GENOMIC DNA]</scope>
    <source>
        <strain evidence="3">NSG39</strain>
    </source>
</reference>
<accession>A0A1Q2CNV6</accession>
<sequence>MAASPRPLTRTALGCLVACIALAGCSLPQNRFPLVDLPGKPPTAELSAAAPPQTCLVDLTVPAEDFLPDAGVVLRHGDLTITHADRRLSWHIGEDSGDLYVSPPLETPDPDGWDGDRINSTPQLSGDWVLFTTADTLWAGADQQLYGWNMRTPSTPPVLIASSVGLFDARGPLVVWTTGTAADDITITLTDLQNSTTRRLVTGAVISPVLLDDDTVVWNAGRGDGPRWLAGIELAAGGDWKPPSEIGALDAWEIAADGETFAIVSRDPDHTYSLRVWRPGWGEGVLLHSAEQWIWLDSDDVDGDFVSYSVSRPDGDGEDEYLIFNAATGVAHRYHNGWGWARFQDGALLLSVADLRGPVQTAAIDLTRFTSATC</sequence>
<dbReference type="EMBL" id="CP019606">
    <property type="protein sequence ID" value="AQP47801.1"/>
    <property type="molecule type" value="Genomic_DNA"/>
</dbReference>
<keyword evidence="3" id="KW-1185">Reference proteome</keyword>
<dbReference type="KEGG" id="tes:BW730_10150"/>
<dbReference type="PROSITE" id="PS51257">
    <property type="entry name" value="PROKAR_LIPOPROTEIN"/>
    <property type="match status" value="1"/>
</dbReference>
<gene>
    <name evidence="2" type="ORF">BW730_10150</name>
</gene>
<dbReference type="RefSeq" id="WP_077686137.1">
    <property type="nucleotide sequence ID" value="NZ_CP019606.1"/>
</dbReference>
<organism evidence="2 3">
    <name type="scientific">Tessaracoccus aquimaris</name>
    <dbReference type="NCBI Taxonomy" id="1332264"/>
    <lineage>
        <taxon>Bacteria</taxon>
        <taxon>Bacillati</taxon>
        <taxon>Actinomycetota</taxon>
        <taxon>Actinomycetes</taxon>
        <taxon>Propionibacteriales</taxon>
        <taxon>Propionibacteriaceae</taxon>
        <taxon>Tessaracoccus</taxon>
    </lineage>
</organism>
<evidence type="ECO:0000256" key="1">
    <source>
        <dbReference type="SAM" id="SignalP"/>
    </source>
</evidence>
<feature type="chain" id="PRO_5012975851" evidence="1">
    <location>
        <begin position="24"/>
        <end position="374"/>
    </location>
</feature>
<dbReference type="AlphaFoldDB" id="A0A1Q2CNV6"/>
<dbReference type="STRING" id="1332264.BW730_10150"/>
<evidence type="ECO:0000313" key="3">
    <source>
        <dbReference type="Proteomes" id="UP000188145"/>
    </source>
</evidence>
<dbReference type="Proteomes" id="UP000188145">
    <property type="component" value="Chromosome"/>
</dbReference>
<keyword evidence="1" id="KW-0732">Signal</keyword>
<proteinExistence type="predicted"/>
<evidence type="ECO:0000313" key="2">
    <source>
        <dbReference type="EMBL" id="AQP47801.1"/>
    </source>
</evidence>
<name>A0A1Q2CNV6_9ACTN</name>
<protein>
    <submittedName>
        <fullName evidence="2">Uncharacterized protein</fullName>
    </submittedName>
</protein>
<feature type="signal peptide" evidence="1">
    <location>
        <begin position="1"/>
        <end position="23"/>
    </location>
</feature>